<dbReference type="InterPro" id="IPR018728">
    <property type="entry name" value="DUF2268"/>
</dbReference>
<gene>
    <name evidence="2" type="ORF">AUC31_02015</name>
</gene>
<sequence length="257" mass="30106">METFLETIASNPQANRKDLFLDTFKVLNQEFETMAFFGIFNLEKKIETLEKQLQEMHCLAYEKFIKDELTLLQLEFSVSKALEFELFILDDQDHFVREKLGGVSAYTDWNGRLFFAVLPDAQVRSTLKSVITHEYHHHWRIHALAITEQNQTLLDRLILEGLAEHFVKIRLGNDYLGPYKDALTEKQARVLWETTYHSNHNEVGEKTDVYMFGSKEENIPFWAGYAIGYYLVKWYLEKNEGNTIEDMTSLPSNSFIV</sequence>
<keyword evidence="3" id="KW-1185">Reference proteome</keyword>
<reference evidence="2" key="1">
    <citation type="submission" date="2016-01" db="EMBL/GenBank/DDBJ databases">
        <title>Complete genome of Planococcus rifietoensis type strain M8.</title>
        <authorList>
            <person name="See-Too W.S."/>
        </authorList>
    </citation>
    <scope>NUCLEOTIDE SEQUENCE [LARGE SCALE GENOMIC DNA]</scope>
    <source>
        <strain evidence="2">M8</strain>
    </source>
</reference>
<evidence type="ECO:0000313" key="2">
    <source>
        <dbReference type="EMBL" id="ALS74104.1"/>
    </source>
</evidence>
<dbReference type="STRING" id="200991.AUC31_02015"/>
<evidence type="ECO:0000259" key="1">
    <source>
        <dbReference type="Pfam" id="PF10026"/>
    </source>
</evidence>
<dbReference type="Proteomes" id="UP000067683">
    <property type="component" value="Chromosome"/>
</dbReference>
<dbReference type="Pfam" id="PF10026">
    <property type="entry name" value="DUF2268"/>
    <property type="match status" value="1"/>
</dbReference>
<dbReference type="KEGG" id="prt:AUC31_02015"/>
<protein>
    <recommendedName>
        <fullName evidence="1">DUF2268 domain-containing protein</fullName>
    </recommendedName>
</protein>
<accession>A0A0U2XNK7</accession>
<organism evidence="2 3">
    <name type="scientific">Planococcus rifietoensis</name>
    <dbReference type="NCBI Taxonomy" id="200991"/>
    <lineage>
        <taxon>Bacteria</taxon>
        <taxon>Bacillati</taxon>
        <taxon>Bacillota</taxon>
        <taxon>Bacilli</taxon>
        <taxon>Bacillales</taxon>
        <taxon>Caryophanaceae</taxon>
        <taxon>Planococcus</taxon>
    </lineage>
</organism>
<dbReference type="AlphaFoldDB" id="A0A0U2XNK7"/>
<evidence type="ECO:0000313" key="3">
    <source>
        <dbReference type="Proteomes" id="UP000067683"/>
    </source>
</evidence>
<proteinExistence type="predicted"/>
<dbReference type="OrthoDB" id="2449457at2"/>
<dbReference type="RefSeq" id="WP_058380812.1">
    <property type="nucleotide sequence ID" value="NZ_CP013659.2"/>
</dbReference>
<feature type="domain" description="DUF2268" evidence="1">
    <location>
        <begin position="79"/>
        <end position="256"/>
    </location>
</feature>
<name>A0A0U2XNK7_9BACL</name>
<dbReference type="EMBL" id="CP013659">
    <property type="protein sequence ID" value="ALS74104.1"/>
    <property type="molecule type" value="Genomic_DNA"/>
</dbReference>